<dbReference type="InterPro" id="IPR000086">
    <property type="entry name" value="NUDIX_hydrolase_dom"/>
</dbReference>
<evidence type="ECO:0000313" key="2">
    <source>
        <dbReference type="EMBL" id="RRJ29970.1"/>
    </source>
</evidence>
<dbReference type="PANTHER" id="PTHR43736:SF1">
    <property type="entry name" value="DIHYDRONEOPTERIN TRIPHOSPHATE DIPHOSPHATASE"/>
    <property type="match status" value="1"/>
</dbReference>
<dbReference type="OrthoDB" id="25379at2157"/>
<proteinExistence type="predicted"/>
<evidence type="ECO:0000259" key="1">
    <source>
        <dbReference type="PROSITE" id="PS51462"/>
    </source>
</evidence>
<name>A0A3P3RBB0_9EURY</name>
<dbReference type="RefSeq" id="WP_124955287.1">
    <property type="nucleotide sequence ID" value="NZ_RRCH01000024.1"/>
</dbReference>
<protein>
    <submittedName>
        <fullName evidence="2">NUDIX domain-containing protein</fullName>
    </submittedName>
</protein>
<dbReference type="Gene3D" id="3.90.79.10">
    <property type="entry name" value="Nucleoside Triphosphate Pyrophosphohydrolase"/>
    <property type="match status" value="1"/>
</dbReference>
<accession>A0A3P3RBB0</accession>
<evidence type="ECO:0000313" key="3">
    <source>
        <dbReference type="Proteomes" id="UP000282322"/>
    </source>
</evidence>
<dbReference type="Proteomes" id="UP000282322">
    <property type="component" value="Unassembled WGS sequence"/>
</dbReference>
<organism evidence="2 3">
    <name type="scientific">Halocatena pleomorpha</name>
    <dbReference type="NCBI Taxonomy" id="1785090"/>
    <lineage>
        <taxon>Archaea</taxon>
        <taxon>Methanobacteriati</taxon>
        <taxon>Methanobacteriota</taxon>
        <taxon>Stenosarchaea group</taxon>
        <taxon>Halobacteria</taxon>
        <taxon>Halobacteriales</taxon>
        <taxon>Natronomonadaceae</taxon>
        <taxon>Halocatena</taxon>
    </lineage>
</organism>
<reference evidence="2 3" key="1">
    <citation type="submission" date="2018-11" db="EMBL/GenBank/DDBJ databases">
        <title>Taxonoimc description of Halomarina strain SPP-AMP-1.</title>
        <authorList>
            <person name="Pal Y."/>
            <person name="Srinivasana K."/>
            <person name="Verma A."/>
            <person name="Kumar P."/>
        </authorList>
    </citation>
    <scope>NUCLEOTIDE SEQUENCE [LARGE SCALE GENOMIC DNA]</scope>
    <source>
        <strain evidence="2 3">SPP-AMP-1</strain>
    </source>
</reference>
<comment type="caution">
    <text evidence="2">The sequence shown here is derived from an EMBL/GenBank/DDBJ whole genome shotgun (WGS) entry which is preliminary data.</text>
</comment>
<dbReference type="Pfam" id="PF00293">
    <property type="entry name" value="NUDIX"/>
    <property type="match status" value="1"/>
</dbReference>
<feature type="domain" description="Nudix hydrolase" evidence="1">
    <location>
        <begin position="9"/>
        <end position="134"/>
    </location>
</feature>
<gene>
    <name evidence="2" type="ORF">EIK79_11510</name>
</gene>
<dbReference type="PROSITE" id="PS51462">
    <property type="entry name" value="NUDIX"/>
    <property type="match status" value="1"/>
</dbReference>
<keyword evidence="3" id="KW-1185">Reference proteome</keyword>
<dbReference type="SUPFAM" id="SSF55811">
    <property type="entry name" value="Nudix"/>
    <property type="match status" value="1"/>
</dbReference>
<dbReference type="AlphaFoldDB" id="A0A3P3RBB0"/>
<dbReference type="InterPro" id="IPR015797">
    <property type="entry name" value="NUDIX_hydrolase-like_dom_sf"/>
</dbReference>
<dbReference type="EMBL" id="RRCH01000024">
    <property type="protein sequence ID" value="RRJ29970.1"/>
    <property type="molecule type" value="Genomic_DNA"/>
</dbReference>
<sequence length="175" mass="19445">MSEPSDHYVGKLTRKAILFGPDDQVLLTKCDDHWEPPGGTFEYGETLVGGLRRELREELAIDSRAGPLVEAMYGGWIDETTGEPMVTLVYRCETDERAISLNDEHDAYEWLTPEAAATRLSESFVRLDRAVERADAFDGSPPFAAVTNPYADTHTSSETVLEQFAVLRESASTTQ</sequence>
<dbReference type="PANTHER" id="PTHR43736">
    <property type="entry name" value="ADP-RIBOSE PYROPHOSPHATASE"/>
    <property type="match status" value="1"/>
</dbReference>